<proteinExistence type="predicted"/>
<dbReference type="PANTHER" id="PTHR21180:SF32">
    <property type="entry name" value="ENDONUCLEASE_EXONUCLEASE_PHOSPHATASE FAMILY DOMAIN-CONTAINING PROTEIN 1"/>
    <property type="match status" value="1"/>
</dbReference>
<dbReference type="Pfam" id="PF12836">
    <property type="entry name" value="HHH_3"/>
    <property type="match status" value="1"/>
</dbReference>
<dbReference type="SUPFAM" id="SSF47781">
    <property type="entry name" value="RuvA domain 2-like"/>
    <property type="match status" value="1"/>
</dbReference>
<dbReference type="SMART" id="SM00278">
    <property type="entry name" value="HhH1"/>
    <property type="match status" value="2"/>
</dbReference>
<evidence type="ECO:0000256" key="1">
    <source>
        <dbReference type="SAM" id="MobiDB-lite"/>
    </source>
</evidence>
<dbReference type="AlphaFoldDB" id="E7C4N5"/>
<keyword evidence="3" id="KW-0238">DNA-binding</keyword>
<feature type="domain" description="Helix-hairpin-helix DNA-binding motif class 1" evidence="2">
    <location>
        <begin position="129"/>
        <end position="148"/>
    </location>
</feature>
<dbReference type="PANTHER" id="PTHR21180">
    <property type="entry name" value="ENDONUCLEASE/EXONUCLEASE/PHOSPHATASE FAMILY DOMAIN-CONTAINING PROTEIN 1"/>
    <property type="match status" value="1"/>
</dbReference>
<dbReference type="InterPro" id="IPR010994">
    <property type="entry name" value="RuvA_2-like"/>
</dbReference>
<dbReference type="GO" id="GO:0015628">
    <property type="term" value="P:protein secretion by the type II secretion system"/>
    <property type="evidence" value="ECO:0007669"/>
    <property type="project" value="TreeGrafter"/>
</dbReference>
<evidence type="ECO:0000259" key="2">
    <source>
        <dbReference type="SMART" id="SM00278"/>
    </source>
</evidence>
<accession>E7C4N5</accession>
<organism evidence="3">
    <name type="scientific">uncultured Planctomycetales bacterium HF0500_02G17</name>
    <dbReference type="NCBI Taxonomy" id="723608"/>
    <lineage>
        <taxon>Bacteria</taxon>
        <taxon>Pseudomonadati</taxon>
        <taxon>Planctomycetota</taxon>
        <taxon>Planctomycetia</taxon>
        <taxon>Planctomycetales</taxon>
        <taxon>environmental samples</taxon>
    </lineage>
</organism>
<dbReference type="GO" id="GO:0003677">
    <property type="term" value="F:DNA binding"/>
    <property type="evidence" value="ECO:0007669"/>
    <property type="project" value="UniProtKB-KW"/>
</dbReference>
<sequence>MSSAPDAPNQPQTPPLSPAARWVAAAVLGGAGVLGVARGLTVPPPVPIDSGSVTTALGDRPAAEGSAEGPQGTGTTARAQTPAARGVARKIDLNTASAAELDLLPSIGPTLAARIIADREANGPFGSLDDLDRVPGIGPKTVAKLVPYASAE</sequence>
<feature type="domain" description="Helix-hairpin-helix DNA-binding motif class 1" evidence="2">
    <location>
        <begin position="99"/>
        <end position="118"/>
    </location>
</feature>
<dbReference type="Gene3D" id="1.10.150.320">
    <property type="entry name" value="Photosystem II 12 kDa extrinsic protein"/>
    <property type="match status" value="1"/>
</dbReference>
<evidence type="ECO:0000313" key="3">
    <source>
        <dbReference type="EMBL" id="ADI22409.1"/>
    </source>
</evidence>
<feature type="region of interest" description="Disordered" evidence="1">
    <location>
        <begin position="39"/>
        <end position="83"/>
    </location>
</feature>
<dbReference type="InterPro" id="IPR003583">
    <property type="entry name" value="Hlx-hairpin-Hlx_DNA-bd_motif"/>
</dbReference>
<name>E7C4N5_9BACT</name>
<dbReference type="GO" id="GO:0006281">
    <property type="term" value="P:DNA repair"/>
    <property type="evidence" value="ECO:0007669"/>
    <property type="project" value="InterPro"/>
</dbReference>
<dbReference type="InterPro" id="IPR051675">
    <property type="entry name" value="Endo/Exo/Phosphatase_dom_1"/>
</dbReference>
<reference evidence="3" key="1">
    <citation type="submission" date="2010-01" db="EMBL/GenBank/DDBJ databases">
        <title>Genome fragments of uncultured bacteria from the North Pacific subtropical Gyre.</title>
        <authorList>
            <person name="Pham V.D."/>
            <person name="Delong E.F."/>
        </authorList>
    </citation>
    <scope>NUCLEOTIDE SEQUENCE</scope>
</reference>
<dbReference type="EMBL" id="GU567984">
    <property type="protein sequence ID" value="ADI22409.1"/>
    <property type="molecule type" value="Genomic_DNA"/>
</dbReference>
<protein>
    <submittedName>
        <fullName evidence="3">DNA uptake protein and related DNA-binding proteins</fullName>
    </submittedName>
</protein>
<dbReference type="GO" id="GO:0015627">
    <property type="term" value="C:type II protein secretion system complex"/>
    <property type="evidence" value="ECO:0007669"/>
    <property type="project" value="TreeGrafter"/>
</dbReference>